<accession>A0ABM9A005</accession>
<proteinExistence type="predicted"/>
<name>A0ABM9A005_9VIBR</name>
<evidence type="ECO:0000313" key="1">
    <source>
        <dbReference type="EMBL" id="CAH0536812.1"/>
    </source>
</evidence>
<dbReference type="EMBL" id="CAKLDM010000001">
    <property type="protein sequence ID" value="CAH0536812.1"/>
    <property type="molecule type" value="Genomic_DNA"/>
</dbReference>
<reference evidence="1" key="1">
    <citation type="submission" date="2021-11" db="EMBL/GenBank/DDBJ databases">
        <authorList>
            <person name="Rodrigo-Torres L."/>
            <person name="Arahal R. D."/>
            <person name="Lucena T."/>
        </authorList>
    </citation>
    <scope>NUCLEOTIDE SEQUENCE</scope>
    <source>
        <strain evidence="1">CECT 7928</strain>
    </source>
</reference>
<keyword evidence="2" id="KW-1185">Reference proteome</keyword>
<sequence length="83" mass="9507">MITEESGIHKGINYKVYAKYSREWNGFSVSYSFASPEDEDGISKKFNESLEKNEQLYIFNEESEALIAGHNEAVNHICRVLNS</sequence>
<evidence type="ECO:0000313" key="2">
    <source>
        <dbReference type="Proteomes" id="UP000838748"/>
    </source>
</evidence>
<dbReference type="RefSeq" id="WP_237360094.1">
    <property type="nucleotide sequence ID" value="NZ_CAKLDM010000001.1"/>
</dbReference>
<protein>
    <submittedName>
        <fullName evidence="1">Uncharacterized protein</fullName>
    </submittedName>
</protein>
<organism evidence="1 2">
    <name type="scientific">Vibrio marisflavi CECT 7928</name>
    <dbReference type="NCBI Taxonomy" id="634439"/>
    <lineage>
        <taxon>Bacteria</taxon>
        <taxon>Pseudomonadati</taxon>
        <taxon>Pseudomonadota</taxon>
        <taxon>Gammaproteobacteria</taxon>
        <taxon>Vibrionales</taxon>
        <taxon>Vibrionaceae</taxon>
        <taxon>Vibrio</taxon>
    </lineage>
</organism>
<comment type="caution">
    <text evidence="1">The sequence shown here is derived from an EMBL/GenBank/DDBJ whole genome shotgun (WGS) entry which is preliminary data.</text>
</comment>
<dbReference type="Proteomes" id="UP000838748">
    <property type="component" value="Unassembled WGS sequence"/>
</dbReference>
<gene>
    <name evidence="1" type="ORF">VMF7928_00702</name>
</gene>